<evidence type="ECO:0000313" key="5">
    <source>
        <dbReference type="Proteomes" id="UP000199686"/>
    </source>
</evidence>
<name>A0AB38BLS5_9LACT</name>
<keyword evidence="1" id="KW-0472">Membrane</keyword>
<dbReference type="Proteomes" id="UP000199686">
    <property type="component" value="Unassembled WGS sequence"/>
</dbReference>
<reference evidence="2 4" key="1">
    <citation type="submission" date="2016-02" db="EMBL/GenBank/DDBJ databases">
        <authorList>
            <person name="Strepis N."/>
        </authorList>
    </citation>
    <scope>NUCLEOTIDE SEQUENCE [LARGE SCALE GENOMIC DNA]</scope>
    <source>
        <strain evidence="2">Trichococcus flocculiformis</strain>
    </source>
</reference>
<dbReference type="AlphaFoldDB" id="A0AB38BLS5"/>
<organism evidence="3 5">
    <name type="scientific">Trichococcus flocculiformis</name>
    <dbReference type="NCBI Taxonomy" id="82803"/>
    <lineage>
        <taxon>Bacteria</taxon>
        <taxon>Bacillati</taxon>
        <taxon>Bacillota</taxon>
        <taxon>Bacilli</taxon>
        <taxon>Lactobacillales</taxon>
        <taxon>Carnobacteriaceae</taxon>
        <taxon>Trichococcus</taxon>
    </lineage>
</organism>
<protein>
    <submittedName>
        <fullName evidence="3">Uncharacterized protein</fullName>
    </submittedName>
</protein>
<dbReference type="EMBL" id="FOQC01000078">
    <property type="protein sequence ID" value="SFI22051.1"/>
    <property type="molecule type" value="Genomic_DNA"/>
</dbReference>
<feature type="transmembrane region" description="Helical" evidence="1">
    <location>
        <begin position="12"/>
        <end position="32"/>
    </location>
</feature>
<keyword evidence="1" id="KW-1133">Transmembrane helix</keyword>
<keyword evidence="4" id="KW-1185">Reference proteome</keyword>
<reference evidence="3 5" key="2">
    <citation type="submission" date="2016-10" db="EMBL/GenBank/DDBJ databases">
        <authorList>
            <person name="Varghese N."/>
            <person name="Submissions S."/>
        </authorList>
    </citation>
    <scope>NUCLEOTIDE SEQUENCE [LARGE SCALE GENOMIC DNA]</scope>
    <source>
        <strain evidence="3 5">DSM 2094</strain>
    </source>
</reference>
<evidence type="ECO:0000256" key="1">
    <source>
        <dbReference type="SAM" id="Phobius"/>
    </source>
</evidence>
<evidence type="ECO:0000313" key="4">
    <source>
        <dbReference type="Proteomes" id="UP000195947"/>
    </source>
</evidence>
<dbReference type="EMBL" id="FJMZ01000053">
    <property type="protein sequence ID" value="CZR03692.1"/>
    <property type="molecule type" value="Genomic_DNA"/>
</dbReference>
<dbReference type="Proteomes" id="UP000195947">
    <property type="component" value="Unassembled WGS sequence"/>
</dbReference>
<accession>A0AB38BLS5</accession>
<gene>
    <name evidence="3" type="ORF">SAMN04488507_10789</name>
    <name evidence="2" type="ORF">TFLO_2853</name>
</gene>
<evidence type="ECO:0000313" key="2">
    <source>
        <dbReference type="EMBL" id="CZR03692.1"/>
    </source>
</evidence>
<evidence type="ECO:0000313" key="3">
    <source>
        <dbReference type="EMBL" id="SFI22051.1"/>
    </source>
</evidence>
<proteinExistence type="predicted"/>
<comment type="caution">
    <text evidence="3">The sequence shown here is derived from an EMBL/GenBank/DDBJ whole genome shotgun (WGS) entry which is preliminary data.</text>
</comment>
<sequence length="43" mass="5148">MPMKLDSLLEQWAFFHDSLFFCVTAFCVMVFLNEDKLIYLKRG</sequence>
<keyword evidence="1" id="KW-0812">Transmembrane</keyword>